<feature type="domain" description="Lipoyl-binding" evidence="3">
    <location>
        <begin position="1"/>
        <end position="71"/>
    </location>
</feature>
<dbReference type="PROSITE" id="PS50968">
    <property type="entry name" value="BIOTINYL_LIPOYL"/>
    <property type="match status" value="1"/>
</dbReference>
<evidence type="ECO:0000313" key="5">
    <source>
        <dbReference type="Proteomes" id="UP000005019"/>
    </source>
</evidence>
<dbReference type="AlphaFoldDB" id="F5RCI7"/>
<dbReference type="PRINTS" id="PR00111">
    <property type="entry name" value="ABHYDROLASE"/>
</dbReference>
<evidence type="ECO:0000259" key="3">
    <source>
        <dbReference type="PROSITE" id="PS50968"/>
    </source>
</evidence>
<name>F5RCI7_METUF</name>
<dbReference type="Gene3D" id="2.40.50.100">
    <property type="match status" value="1"/>
</dbReference>
<dbReference type="Pfam" id="PF00364">
    <property type="entry name" value="Biotin_lipoyl"/>
    <property type="match status" value="1"/>
</dbReference>
<dbReference type="GO" id="GO:0016740">
    <property type="term" value="F:transferase activity"/>
    <property type="evidence" value="ECO:0007669"/>
    <property type="project" value="UniProtKB-KW"/>
</dbReference>
<organism evidence="4 5">
    <name type="scientific">Methyloversatilis universalis (strain ATCC BAA-1314 / DSM 25237 / JCM 13912 / CCUG 52030 / FAM5)</name>
    <dbReference type="NCBI Taxonomy" id="1000565"/>
    <lineage>
        <taxon>Bacteria</taxon>
        <taxon>Pseudomonadati</taxon>
        <taxon>Pseudomonadota</taxon>
        <taxon>Betaproteobacteria</taxon>
        <taxon>Nitrosomonadales</taxon>
        <taxon>Sterolibacteriaceae</taxon>
        <taxon>Methyloversatilis</taxon>
    </lineage>
</organism>
<dbReference type="eggNOG" id="COG2267">
    <property type="taxonomic scope" value="Bacteria"/>
</dbReference>
<proteinExistence type="predicted"/>
<dbReference type="eggNOG" id="COG0508">
    <property type="taxonomic scope" value="Bacteria"/>
</dbReference>
<dbReference type="SUPFAM" id="SSF53474">
    <property type="entry name" value="alpha/beta-Hydrolases"/>
    <property type="match status" value="1"/>
</dbReference>
<dbReference type="SUPFAM" id="SSF51230">
    <property type="entry name" value="Single hybrid motif"/>
    <property type="match status" value="1"/>
</dbReference>
<reference evidence="4 5" key="1">
    <citation type="journal article" date="2011" name="J. Bacteriol.">
        <title>Genome sequence of Methyloversatilis universalis FAM5T, a methylotrophic representative of the order Rhodocyclales.</title>
        <authorList>
            <person name="Kittichotirat W."/>
            <person name="Good N.M."/>
            <person name="Hall R."/>
            <person name="Bringel F."/>
            <person name="Lajus A."/>
            <person name="Medigue C."/>
            <person name="Smalley N.E."/>
            <person name="Beck D."/>
            <person name="Bumgarner R."/>
            <person name="Vuilleumier S."/>
            <person name="Kalyuzhnaya M.G."/>
        </authorList>
    </citation>
    <scope>NUCLEOTIDE SEQUENCE [LARGE SCALE GENOMIC DNA]</scope>
    <source>
        <strain evidence="5">ATCC BAA-1314 / JCM 13912 / FAM5</strain>
    </source>
</reference>
<keyword evidence="4" id="KW-0808">Transferase</keyword>
<comment type="caution">
    <text evidence="4">The sequence shown here is derived from an EMBL/GenBank/DDBJ whole genome shotgun (WGS) entry which is preliminary data.</text>
</comment>
<dbReference type="InterPro" id="IPR011053">
    <property type="entry name" value="Single_hybrid_motif"/>
</dbReference>
<evidence type="ECO:0000256" key="2">
    <source>
        <dbReference type="ARBA" id="ARBA00022823"/>
    </source>
</evidence>
<keyword evidence="5" id="KW-1185">Reference proteome</keyword>
<evidence type="ECO:0000256" key="1">
    <source>
        <dbReference type="ARBA" id="ARBA00001938"/>
    </source>
</evidence>
<dbReference type="InterPro" id="IPR029058">
    <property type="entry name" value="AB_hydrolase_fold"/>
</dbReference>
<dbReference type="PANTHER" id="PTHR46438:SF11">
    <property type="entry name" value="LIPASE-RELATED"/>
    <property type="match status" value="1"/>
</dbReference>
<protein>
    <submittedName>
        <fullName evidence="4">Dihydrolipoyllysine-residue acetyltransferase component of acetoin cleaving system</fullName>
    </submittedName>
</protein>
<gene>
    <name evidence="4" type="ORF">METUNv1_01991</name>
</gene>
<dbReference type="CDD" id="cd06849">
    <property type="entry name" value="lipoyl_domain"/>
    <property type="match status" value="1"/>
</dbReference>
<dbReference type="InterPro" id="IPR003016">
    <property type="entry name" value="2-oxoA_DH_lipoyl-BS"/>
</dbReference>
<keyword evidence="2" id="KW-0450">Lipoyl</keyword>
<comment type="cofactor">
    <cofactor evidence="1">
        <name>(R)-lipoate</name>
        <dbReference type="ChEBI" id="CHEBI:83088"/>
    </cofactor>
</comment>
<dbReference type="STRING" id="1000565.METUNv1_01991"/>
<dbReference type="PANTHER" id="PTHR46438">
    <property type="entry name" value="ALPHA/BETA-HYDROLASES SUPERFAMILY PROTEIN"/>
    <property type="match status" value="1"/>
</dbReference>
<evidence type="ECO:0000313" key="4">
    <source>
        <dbReference type="EMBL" id="EGK71767.1"/>
    </source>
</evidence>
<dbReference type="Pfam" id="PF00561">
    <property type="entry name" value="Abhydrolase_1"/>
    <property type="match status" value="1"/>
</dbReference>
<sequence length="362" mass="37674">MPKWGLSMQEGKVNLWLKEVGDKIEPGEEILEVESEKISGAVEAATAGVLRRQVAQADEVLPVGALLGVIADKDVDDALIDDLIARFQAEFVPPSADDADSGPQTQTVKVGDIEVRYLKLGEDAAGKEPLLLIHGFGGDLNNWLFNHAPLSESRAVYALDLPGHGSTTKVTGINSLDGLAEVVVGFMDAIGLECAHLAGHSMGGGVSLAVAKRAPNKVKSLSLIASAGLGSEINGAYIDGFVSAASRNALKPVLAQLYSDESLVTRSMIDDMLKFKRLEGVDSALATLAGGLFAGGRQTAQLAAAAAGKPTLVIWGENDRVIPSSHATAIPGATVKVMPGQGHMVQLEAAGEVNKLIGEFIG</sequence>
<dbReference type="NCBIfam" id="NF011457">
    <property type="entry name" value="PRK14875.1"/>
    <property type="match status" value="1"/>
</dbReference>
<dbReference type="InterPro" id="IPR000073">
    <property type="entry name" value="AB_hydrolase_1"/>
</dbReference>
<dbReference type="InterPro" id="IPR000089">
    <property type="entry name" value="Biotin_lipoyl"/>
</dbReference>
<accession>F5RCI7</accession>
<dbReference type="Gene3D" id="3.40.50.1820">
    <property type="entry name" value="alpha/beta hydrolase"/>
    <property type="match status" value="1"/>
</dbReference>
<dbReference type="EMBL" id="AFHG01000048">
    <property type="protein sequence ID" value="EGK71767.1"/>
    <property type="molecule type" value="Genomic_DNA"/>
</dbReference>
<dbReference type="Proteomes" id="UP000005019">
    <property type="component" value="Unassembled WGS sequence"/>
</dbReference>
<dbReference type="PROSITE" id="PS00189">
    <property type="entry name" value="LIPOYL"/>
    <property type="match status" value="1"/>
</dbReference>